<accession>A0AA39Y7R9</accession>
<gene>
    <name evidence="2" type="ORF">B0T16DRAFT_152297</name>
</gene>
<dbReference type="EMBL" id="JAULSV010000004">
    <property type="protein sequence ID" value="KAK0646050.1"/>
    <property type="molecule type" value="Genomic_DNA"/>
</dbReference>
<organism evidence="2 3">
    <name type="scientific">Cercophora newfieldiana</name>
    <dbReference type="NCBI Taxonomy" id="92897"/>
    <lineage>
        <taxon>Eukaryota</taxon>
        <taxon>Fungi</taxon>
        <taxon>Dikarya</taxon>
        <taxon>Ascomycota</taxon>
        <taxon>Pezizomycotina</taxon>
        <taxon>Sordariomycetes</taxon>
        <taxon>Sordariomycetidae</taxon>
        <taxon>Sordariales</taxon>
        <taxon>Lasiosphaeriaceae</taxon>
        <taxon>Cercophora</taxon>
    </lineage>
</organism>
<feature type="signal peptide" evidence="1">
    <location>
        <begin position="1"/>
        <end position="18"/>
    </location>
</feature>
<feature type="chain" id="PRO_5041383622" description="Secreted protein" evidence="1">
    <location>
        <begin position="19"/>
        <end position="171"/>
    </location>
</feature>
<protein>
    <recommendedName>
        <fullName evidence="4">Secreted protein</fullName>
    </recommendedName>
</protein>
<dbReference type="AlphaFoldDB" id="A0AA39Y7R9"/>
<evidence type="ECO:0000256" key="1">
    <source>
        <dbReference type="SAM" id="SignalP"/>
    </source>
</evidence>
<name>A0AA39Y7R9_9PEZI</name>
<keyword evidence="1" id="KW-0732">Signal</keyword>
<sequence>MRGINKAALFLLWAAMRGRPCREVRQGTEVLESDTFYGTRRREILRFSCDADIRYHGLNNSHTGRSEWDGRLFAVTTVRVSVTAGTSGGVRVKRIQNCAITGVFGIWRGTECHQDERLGWKRTGAMSTLIMPQTNLSDRERDKNRARRRSWEIVRLLLNKAMHVASGNHGS</sequence>
<evidence type="ECO:0008006" key="4">
    <source>
        <dbReference type="Google" id="ProtNLM"/>
    </source>
</evidence>
<dbReference type="Proteomes" id="UP001174936">
    <property type="component" value="Unassembled WGS sequence"/>
</dbReference>
<evidence type="ECO:0000313" key="2">
    <source>
        <dbReference type="EMBL" id="KAK0646050.1"/>
    </source>
</evidence>
<keyword evidence="3" id="KW-1185">Reference proteome</keyword>
<evidence type="ECO:0000313" key="3">
    <source>
        <dbReference type="Proteomes" id="UP001174936"/>
    </source>
</evidence>
<reference evidence="2" key="1">
    <citation type="submission" date="2023-06" db="EMBL/GenBank/DDBJ databases">
        <title>Genome-scale phylogeny and comparative genomics of the fungal order Sordariales.</title>
        <authorList>
            <consortium name="Lawrence Berkeley National Laboratory"/>
            <person name="Hensen N."/>
            <person name="Bonometti L."/>
            <person name="Westerberg I."/>
            <person name="Brannstrom I.O."/>
            <person name="Guillou S."/>
            <person name="Cros-Aarteil S."/>
            <person name="Calhoun S."/>
            <person name="Haridas S."/>
            <person name="Kuo A."/>
            <person name="Mondo S."/>
            <person name="Pangilinan J."/>
            <person name="Riley R."/>
            <person name="Labutti K."/>
            <person name="Andreopoulos B."/>
            <person name="Lipzen A."/>
            <person name="Chen C."/>
            <person name="Yanf M."/>
            <person name="Daum C."/>
            <person name="Ng V."/>
            <person name="Clum A."/>
            <person name="Steindorff A."/>
            <person name="Ohm R."/>
            <person name="Martin F."/>
            <person name="Silar P."/>
            <person name="Natvig D."/>
            <person name="Lalanne C."/>
            <person name="Gautier V."/>
            <person name="Ament-Velasquez S.L."/>
            <person name="Kruys A."/>
            <person name="Hutchinson M.I."/>
            <person name="Powell A.J."/>
            <person name="Barry K."/>
            <person name="Miller A.N."/>
            <person name="Grigoriev I.V."/>
            <person name="Debuchy R."/>
            <person name="Gladieux P."/>
            <person name="Thoren M.H."/>
            <person name="Johannesson H."/>
        </authorList>
    </citation>
    <scope>NUCLEOTIDE SEQUENCE</scope>
    <source>
        <strain evidence="2">SMH2532-1</strain>
    </source>
</reference>
<proteinExistence type="predicted"/>
<comment type="caution">
    <text evidence="2">The sequence shown here is derived from an EMBL/GenBank/DDBJ whole genome shotgun (WGS) entry which is preliminary data.</text>
</comment>